<organism evidence="1">
    <name type="scientific">uncultured Caudovirales phage</name>
    <dbReference type="NCBI Taxonomy" id="2100421"/>
    <lineage>
        <taxon>Viruses</taxon>
        <taxon>Duplodnaviria</taxon>
        <taxon>Heunggongvirae</taxon>
        <taxon>Uroviricota</taxon>
        <taxon>Caudoviricetes</taxon>
        <taxon>Peduoviridae</taxon>
        <taxon>Maltschvirus</taxon>
        <taxon>Maltschvirus maltsch</taxon>
    </lineage>
</organism>
<reference evidence="1" key="1">
    <citation type="submission" date="2020-05" db="EMBL/GenBank/DDBJ databases">
        <authorList>
            <person name="Chiriac C."/>
            <person name="Salcher M."/>
            <person name="Ghai R."/>
            <person name="Kavagutti S V."/>
        </authorList>
    </citation>
    <scope>NUCLEOTIDE SEQUENCE</scope>
</reference>
<accession>A0A6J7WN94</accession>
<name>A0A6J7WN94_9CAUD</name>
<sequence>MNILKKFQKKQVFKNYNPLVPSGLIAYTESGYFYIKGAKKFSFISERAMQSWNLPIIKTKDAILSGIPRSGILGFRDGTLVKDISDGKIYLISDSKRRHVIDPDVLEWLNIEIIQIGQKELFVHAEGEKL</sequence>
<proteinExistence type="predicted"/>
<evidence type="ECO:0000313" key="1">
    <source>
        <dbReference type="EMBL" id="CAB5218162.1"/>
    </source>
</evidence>
<protein>
    <submittedName>
        <fullName evidence="1">Uncharacterized protein</fullName>
    </submittedName>
</protein>
<dbReference type="EMBL" id="LR798257">
    <property type="protein sequence ID" value="CAB5218162.1"/>
    <property type="molecule type" value="Genomic_DNA"/>
</dbReference>
<gene>
    <name evidence="1" type="ORF">UFOVP204_44</name>
</gene>